<keyword evidence="3 4" id="KW-0012">Acyltransferase</keyword>
<gene>
    <name evidence="4" type="primary">aat</name>
    <name evidence="5" type="ORF">J2X11_000308</name>
</gene>
<dbReference type="PANTHER" id="PTHR30098">
    <property type="entry name" value="LEUCYL/PHENYLALANYL-TRNA--PROTEIN TRANSFERASE"/>
    <property type="match status" value="1"/>
</dbReference>
<protein>
    <recommendedName>
        <fullName evidence="4">Leucyl/phenylalanyl-tRNA--protein transferase</fullName>
        <ecNumber evidence="4">2.3.2.6</ecNumber>
    </recommendedName>
    <alternativeName>
        <fullName evidence="4">L/F-transferase</fullName>
    </alternativeName>
    <alternativeName>
        <fullName evidence="4">Leucyltransferase</fullName>
    </alternativeName>
    <alternativeName>
        <fullName evidence="4">Phenyalanyltransferase</fullName>
    </alternativeName>
</protein>
<evidence type="ECO:0000313" key="6">
    <source>
        <dbReference type="Proteomes" id="UP001257739"/>
    </source>
</evidence>
<accession>A0ABU1UJW6</accession>
<comment type="catalytic activity">
    <reaction evidence="4">
        <text>N-terminal L-arginyl-[protein] + L-leucyl-tRNA(Leu) = N-terminal L-leucyl-L-arginyl-[protein] + tRNA(Leu) + H(+)</text>
        <dbReference type="Rhea" id="RHEA:50416"/>
        <dbReference type="Rhea" id="RHEA-COMP:9613"/>
        <dbReference type="Rhea" id="RHEA-COMP:9622"/>
        <dbReference type="Rhea" id="RHEA-COMP:12672"/>
        <dbReference type="Rhea" id="RHEA-COMP:12673"/>
        <dbReference type="ChEBI" id="CHEBI:15378"/>
        <dbReference type="ChEBI" id="CHEBI:64719"/>
        <dbReference type="ChEBI" id="CHEBI:78442"/>
        <dbReference type="ChEBI" id="CHEBI:78494"/>
        <dbReference type="ChEBI" id="CHEBI:133044"/>
        <dbReference type="EC" id="2.3.2.6"/>
    </reaction>
</comment>
<keyword evidence="2 4" id="KW-0808">Transferase</keyword>
<evidence type="ECO:0000256" key="2">
    <source>
        <dbReference type="ARBA" id="ARBA00022679"/>
    </source>
</evidence>
<dbReference type="HAMAP" id="MF_00688">
    <property type="entry name" value="Leu_Phe_trans"/>
    <property type="match status" value="1"/>
</dbReference>
<comment type="subcellular location">
    <subcellularLocation>
        <location evidence="4">Cytoplasm</location>
    </subcellularLocation>
</comment>
<dbReference type="PANTHER" id="PTHR30098:SF2">
    <property type="entry name" value="LEUCYL_PHENYLALANYL-TRNA--PROTEIN TRANSFERASE"/>
    <property type="match status" value="1"/>
</dbReference>
<dbReference type="Gene3D" id="3.40.630.70">
    <property type="entry name" value="Leucyl/phenylalanyl-tRNA-protein transferase, C-terminal domain"/>
    <property type="match status" value="1"/>
</dbReference>
<dbReference type="EC" id="2.3.2.6" evidence="4"/>
<name>A0ABU1UJW6_9ACTN</name>
<evidence type="ECO:0000256" key="4">
    <source>
        <dbReference type="HAMAP-Rule" id="MF_00688"/>
    </source>
</evidence>
<comment type="catalytic activity">
    <reaction evidence="4">
        <text>N-terminal L-lysyl-[protein] + L-leucyl-tRNA(Leu) = N-terminal L-leucyl-L-lysyl-[protein] + tRNA(Leu) + H(+)</text>
        <dbReference type="Rhea" id="RHEA:12340"/>
        <dbReference type="Rhea" id="RHEA-COMP:9613"/>
        <dbReference type="Rhea" id="RHEA-COMP:9622"/>
        <dbReference type="Rhea" id="RHEA-COMP:12670"/>
        <dbReference type="Rhea" id="RHEA-COMP:12671"/>
        <dbReference type="ChEBI" id="CHEBI:15378"/>
        <dbReference type="ChEBI" id="CHEBI:65249"/>
        <dbReference type="ChEBI" id="CHEBI:78442"/>
        <dbReference type="ChEBI" id="CHEBI:78494"/>
        <dbReference type="ChEBI" id="CHEBI:133043"/>
        <dbReference type="EC" id="2.3.2.6"/>
    </reaction>
</comment>
<evidence type="ECO:0000256" key="1">
    <source>
        <dbReference type="ARBA" id="ARBA00022490"/>
    </source>
</evidence>
<comment type="function">
    <text evidence="4">Functions in the N-end rule pathway of protein degradation where it conjugates Leu, Phe and, less efficiently, Met from aminoacyl-tRNAs to the N-termini of proteins containing an N-terminal arginine or lysine.</text>
</comment>
<reference evidence="5 6" key="1">
    <citation type="submission" date="2023-07" db="EMBL/GenBank/DDBJ databases">
        <title>Sorghum-associated microbial communities from plants grown in Nebraska, USA.</title>
        <authorList>
            <person name="Schachtman D."/>
        </authorList>
    </citation>
    <scope>NUCLEOTIDE SEQUENCE [LARGE SCALE GENOMIC DNA]</scope>
    <source>
        <strain evidence="5 6">BE248</strain>
    </source>
</reference>
<proteinExistence type="inferred from homology"/>
<dbReference type="InterPro" id="IPR042203">
    <property type="entry name" value="Leu/Phe-tRNA_Trfase_C"/>
</dbReference>
<keyword evidence="1 4" id="KW-0963">Cytoplasm</keyword>
<dbReference type="NCBIfam" id="TIGR00667">
    <property type="entry name" value="aat"/>
    <property type="match status" value="1"/>
</dbReference>
<keyword evidence="6" id="KW-1185">Reference proteome</keyword>
<organism evidence="5 6">
    <name type="scientific">Aeromicrobium panaciterrae</name>
    <dbReference type="NCBI Taxonomy" id="363861"/>
    <lineage>
        <taxon>Bacteria</taxon>
        <taxon>Bacillati</taxon>
        <taxon>Actinomycetota</taxon>
        <taxon>Actinomycetes</taxon>
        <taxon>Propionibacteriales</taxon>
        <taxon>Nocardioidaceae</taxon>
        <taxon>Aeromicrobium</taxon>
    </lineage>
</organism>
<dbReference type="EMBL" id="JAVDWH010000001">
    <property type="protein sequence ID" value="MDR7085469.1"/>
    <property type="molecule type" value="Genomic_DNA"/>
</dbReference>
<dbReference type="RefSeq" id="WP_309965835.1">
    <property type="nucleotide sequence ID" value="NZ_JAVDWH010000001.1"/>
</dbReference>
<dbReference type="Gene3D" id="3.30.70.3550">
    <property type="entry name" value="Leucyl/phenylalanyl-tRNA-protein transferase, N-terminal domain"/>
    <property type="match status" value="1"/>
</dbReference>
<comment type="catalytic activity">
    <reaction evidence="4">
        <text>L-phenylalanyl-tRNA(Phe) + an N-terminal L-alpha-aminoacyl-[protein] = an N-terminal L-phenylalanyl-L-alpha-aminoacyl-[protein] + tRNA(Phe)</text>
        <dbReference type="Rhea" id="RHEA:43632"/>
        <dbReference type="Rhea" id="RHEA-COMP:9668"/>
        <dbReference type="Rhea" id="RHEA-COMP:9699"/>
        <dbReference type="Rhea" id="RHEA-COMP:10636"/>
        <dbReference type="Rhea" id="RHEA-COMP:10637"/>
        <dbReference type="ChEBI" id="CHEBI:78442"/>
        <dbReference type="ChEBI" id="CHEBI:78531"/>
        <dbReference type="ChEBI" id="CHEBI:78597"/>
        <dbReference type="ChEBI" id="CHEBI:83561"/>
        <dbReference type="EC" id="2.3.2.6"/>
    </reaction>
</comment>
<dbReference type="Proteomes" id="UP001257739">
    <property type="component" value="Unassembled WGS sequence"/>
</dbReference>
<dbReference type="SUPFAM" id="SSF55729">
    <property type="entry name" value="Acyl-CoA N-acyltransferases (Nat)"/>
    <property type="match status" value="1"/>
</dbReference>
<dbReference type="InterPro" id="IPR016181">
    <property type="entry name" value="Acyl_CoA_acyltransferase"/>
</dbReference>
<dbReference type="InterPro" id="IPR004616">
    <property type="entry name" value="Leu/Phe-tRNA_Trfase"/>
</dbReference>
<dbReference type="InterPro" id="IPR042221">
    <property type="entry name" value="Leu/Phe-tRNA_Trfase_N"/>
</dbReference>
<comment type="caution">
    <text evidence="5">The sequence shown here is derived from an EMBL/GenBank/DDBJ whole genome shotgun (WGS) entry which is preliminary data.</text>
</comment>
<dbReference type="GO" id="GO:0008914">
    <property type="term" value="F:leucyl-tRNA--protein transferase activity"/>
    <property type="evidence" value="ECO:0007669"/>
    <property type="project" value="UniProtKB-EC"/>
</dbReference>
<sequence>MAGGADLEPGTIVDAYRHGAFPMPHDGELLWWSPMQRGILVPSTLKVSRSLKRSVRQLSVTVDESFEEVIDACADPTRPGSWIDGAIREAYVNLHRLGWAHSVETRDADGALVGGLYGLSIGGLFAGESMFHKVTDASKVALVALTEIVGDSELIDVQWCTPHLESLGVVEWPRVTYLEALPALVAGQPLSEWAR</sequence>
<evidence type="ECO:0000313" key="5">
    <source>
        <dbReference type="EMBL" id="MDR7085469.1"/>
    </source>
</evidence>
<comment type="similarity">
    <text evidence="4">Belongs to the L/F-transferase family.</text>
</comment>
<dbReference type="Pfam" id="PF03588">
    <property type="entry name" value="Leu_Phe_trans"/>
    <property type="match status" value="1"/>
</dbReference>
<evidence type="ECO:0000256" key="3">
    <source>
        <dbReference type="ARBA" id="ARBA00023315"/>
    </source>
</evidence>